<reference evidence="8" key="1">
    <citation type="submission" date="2023-06" db="EMBL/GenBank/DDBJ databases">
        <title>Genome-scale phylogeny and comparative genomics of the fungal order Sordariales.</title>
        <authorList>
            <consortium name="Lawrence Berkeley National Laboratory"/>
            <person name="Hensen N."/>
            <person name="Bonometti L."/>
            <person name="Westerberg I."/>
            <person name="Brannstrom I.O."/>
            <person name="Guillou S."/>
            <person name="Cros-Aarteil S."/>
            <person name="Calhoun S."/>
            <person name="Haridas S."/>
            <person name="Kuo A."/>
            <person name="Mondo S."/>
            <person name="Pangilinan J."/>
            <person name="Riley R."/>
            <person name="Labutti K."/>
            <person name="Andreopoulos B."/>
            <person name="Lipzen A."/>
            <person name="Chen C."/>
            <person name="Yanf M."/>
            <person name="Daum C."/>
            <person name="Ng V."/>
            <person name="Clum A."/>
            <person name="Steindorff A."/>
            <person name="Ohm R."/>
            <person name="Martin F."/>
            <person name="Silar P."/>
            <person name="Natvig D."/>
            <person name="Lalanne C."/>
            <person name="Gautier V."/>
            <person name="Ament-Velasquez S.L."/>
            <person name="Kruys A."/>
            <person name="Hutchinson M.I."/>
            <person name="Powell A.J."/>
            <person name="Barry K."/>
            <person name="Miller A.N."/>
            <person name="Grigoriev I.V."/>
            <person name="Debuchy R."/>
            <person name="Gladieux P."/>
            <person name="Thoren M.H."/>
            <person name="Johannesson H."/>
        </authorList>
    </citation>
    <scope>NUCLEOTIDE SEQUENCE</scope>
    <source>
        <strain evidence="8">SMH2532-1</strain>
    </source>
</reference>
<dbReference type="AlphaFoldDB" id="A0AA39Y3S4"/>
<protein>
    <submittedName>
        <fullName evidence="8">Uncharacterized protein</fullName>
    </submittedName>
</protein>
<name>A0AA39Y3S4_9PEZI</name>
<evidence type="ECO:0000313" key="9">
    <source>
        <dbReference type="Proteomes" id="UP001174936"/>
    </source>
</evidence>
<comment type="caution">
    <text evidence="8">The sequence shown here is derived from an EMBL/GenBank/DDBJ whole genome shotgun (WGS) entry which is preliminary data.</text>
</comment>
<dbReference type="Pfam" id="PF11807">
    <property type="entry name" value="UstYa"/>
    <property type="match status" value="1"/>
</dbReference>
<accession>A0AA39Y3S4</accession>
<evidence type="ECO:0000256" key="6">
    <source>
        <dbReference type="ARBA" id="ARBA00023180"/>
    </source>
</evidence>
<dbReference type="PANTHER" id="PTHR33365">
    <property type="entry name" value="YALI0B05434P"/>
    <property type="match status" value="1"/>
</dbReference>
<dbReference type="PANTHER" id="PTHR33365:SF7">
    <property type="entry name" value="TAT PATHWAY SIGNAL SEQUENCE"/>
    <property type="match status" value="1"/>
</dbReference>
<dbReference type="InterPro" id="IPR021765">
    <property type="entry name" value="UstYa-like"/>
</dbReference>
<evidence type="ECO:0000256" key="4">
    <source>
        <dbReference type="ARBA" id="ARBA00023026"/>
    </source>
</evidence>
<evidence type="ECO:0000256" key="1">
    <source>
        <dbReference type="ARBA" id="ARBA00004167"/>
    </source>
</evidence>
<keyword evidence="9" id="KW-1185">Reference proteome</keyword>
<evidence type="ECO:0000256" key="3">
    <source>
        <dbReference type="ARBA" id="ARBA00022989"/>
    </source>
</evidence>
<evidence type="ECO:0000313" key="8">
    <source>
        <dbReference type="EMBL" id="KAK0644337.1"/>
    </source>
</evidence>
<gene>
    <name evidence="8" type="ORF">B0T16DRAFT_310890</name>
</gene>
<dbReference type="EMBL" id="JAULSV010000005">
    <property type="protein sequence ID" value="KAK0644337.1"/>
    <property type="molecule type" value="Genomic_DNA"/>
</dbReference>
<evidence type="ECO:0000256" key="5">
    <source>
        <dbReference type="ARBA" id="ARBA00023136"/>
    </source>
</evidence>
<comment type="subcellular location">
    <subcellularLocation>
        <location evidence="1">Membrane</location>
        <topology evidence="1">Single-pass membrane protein</topology>
    </subcellularLocation>
</comment>
<dbReference type="Proteomes" id="UP001174936">
    <property type="component" value="Unassembled WGS sequence"/>
</dbReference>
<keyword evidence="3" id="KW-1133">Transmembrane helix</keyword>
<keyword evidence="5" id="KW-0472">Membrane</keyword>
<keyword evidence="2" id="KW-0812">Transmembrane</keyword>
<comment type="similarity">
    <text evidence="7">Belongs to the ustYa family.</text>
</comment>
<keyword evidence="4" id="KW-0843">Virulence</keyword>
<dbReference type="GO" id="GO:0043386">
    <property type="term" value="P:mycotoxin biosynthetic process"/>
    <property type="evidence" value="ECO:0007669"/>
    <property type="project" value="InterPro"/>
</dbReference>
<feature type="non-terminal residue" evidence="8">
    <location>
        <position position="1"/>
    </location>
</feature>
<dbReference type="GO" id="GO:0016020">
    <property type="term" value="C:membrane"/>
    <property type="evidence" value="ECO:0007669"/>
    <property type="project" value="UniProtKB-SubCell"/>
</dbReference>
<keyword evidence="6" id="KW-0325">Glycoprotein</keyword>
<proteinExistence type="inferred from homology"/>
<feature type="non-terminal residue" evidence="8">
    <location>
        <position position="136"/>
    </location>
</feature>
<evidence type="ECO:0000256" key="7">
    <source>
        <dbReference type="ARBA" id="ARBA00035112"/>
    </source>
</evidence>
<sequence length="136" mass="15991">VRAFGVDRSTLAKLNRTKAAVQYPQSGTYKAALEVYHHLHCLNYIQMYTFYDYYSVRNPVMLSETAEERFDHKDHCIDILRQAIMCRADLNVYTYHWSREYSQPVGNLFSHHRCVDWDCFSGWVAGHGPKEPKPEK</sequence>
<evidence type="ECO:0000256" key="2">
    <source>
        <dbReference type="ARBA" id="ARBA00022692"/>
    </source>
</evidence>
<organism evidence="8 9">
    <name type="scientific">Cercophora newfieldiana</name>
    <dbReference type="NCBI Taxonomy" id="92897"/>
    <lineage>
        <taxon>Eukaryota</taxon>
        <taxon>Fungi</taxon>
        <taxon>Dikarya</taxon>
        <taxon>Ascomycota</taxon>
        <taxon>Pezizomycotina</taxon>
        <taxon>Sordariomycetes</taxon>
        <taxon>Sordariomycetidae</taxon>
        <taxon>Sordariales</taxon>
        <taxon>Lasiosphaeriaceae</taxon>
        <taxon>Cercophora</taxon>
    </lineage>
</organism>